<protein>
    <submittedName>
        <fullName evidence="6">Beta-chimaerin</fullName>
    </submittedName>
</protein>
<dbReference type="Pfam" id="PF00620">
    <property type="entry name" value="RhoGAP"/>
    <property type="match status" value="1"/>
</dbReference>
<evidence type="ECO:0000259" key="5">
    <source>
        <dbReference type="PROSITE" id="PS51741"/>
    </source>
</evidence>
<dbReference type="PANTHER" id="PTHR23176:SF134">
    <property type="entry name" value="RHO-TYPE GTPASE-ACTIVATING PROTEIN"/>
    <property type="match status" value="1"/>
</dbReference>
<dbReference type="SMART" id="SM00055">
    <property type="entry name" value="FCH"/>
    <property type="match status" value="1"/>
</dbReference>
<dbReference type="GO" id="GO:0005737">
    <property type="term" value="C:cytoplasm"/>
    <property type="evidence" value="ECO:0007669"/>
    <property type="project" value="TreeGrafter"/>
</dbReference>
<dbReference type="Gene3D" id="1.20.1270.60">
    <property type="entry name" value="Arfaptin homology (AH) domain/BAR domain"/>
    <property type="match status" value="1"/>
</dbReference>
<dbReference type="SUPFAM" id="SSF48350">
    <property type="entry name" value="GTPase activation domain, GAP"/>
    <property type="match status" value="1"/>
</dbReference>
<dbReference type="EMBL" id="LUGH01000705">
    <property type="protein sequence ID" value="OBZ83191.1"/>
    <property type="molecule type" value="Genomic_DNA"/>
</dbReference>
<dbReference type="STRING" id="101091.A0A1C7N2G3"/>
<evidence type="ECO:0000256" key="2">
    <source>
        <dbReference type="PROSITE-ProRule" id="PRU01077"/>
    </source>
</evidence>
<dbReference type="Proteomes" id="UP000093000">
    <property type="component" value="Unassembled WGS sequence"/>
</dbReference>
<dbReference type="Gene3D" id="1.10.555.10">
    <property type="entry name" value="Rho GTPase activation protein"/>
    <property type="match status" value="1"/>
</dbReference>
<dbReference type="SUPFAM" id="SSF103657">
    <property type="entry name" value="BAR/IMD domain-like"/>
    <property type="match status" value="1"/>
</dbReference>
<dbReference type="FunCoup" id="A0A1C7N2G3">
    <property type="interactions" value="278"/>
</dbReference>
<keyword evidence="2" id="KW-0175">Coiled coil</keyword>
<keyword evidence="7" id="KW-1185">Reference proteome</keyword>
<dbReference type="InterPro" id="IPR027267">
    <property type="entry name" value="AH/BAR_dom_sf"/>
</dbReference>
<evidence type="ECO:0000256" key="1">
    <source>
        <dbReference type="ARBA" id="ARBA00022468"/>
    </source>
</evidence>
<organism evidence="6 7">
    <name type="scientific">Choanephora cucurbitarum</name>
    <dbReference type="NCBI Taxonomy" id="101091"/>
    <lineage>
        <taxon>Eukaryota</taxon>
        <taxon>Fungi</taxon>
        <taxon>Fungi incertae sedis</taxon>
        <taxon>Mucoromycota</taxon>
        <taxon>Mucoromycotina</taxon>
        <taxon>Mucoromycetes</taxon>
        <taxon>Mucorales</taxon>
        <taxon>Mucorineae</taxon>
        <taxon>Choanephoraceae</taxon>
        <taxon>Choanephoroideae</taxon>
        <taxon>Choanephora</taxon>
    </lineage>
</organism>
<comment type="caution">
    <text evidence="6">The sequence shown here is derived from an EMBL/GenBank/DDBJ whole genome shotgun (WGS) entry which is preliminary data.</text>
</comment>
<dbReference type="Pfam" id="PF00611">
    <property type="entry name" value="FCH"/>
    <property type="match status" value="1"/>
</dbReference>
<name>A0A1C7N2G3_9FUNG</name>
<evidence type="ECO:0000313" key="6">
    <source>
        <dbReference type="EMBL" id="OBZ83191.1"/>
    </source>
</evidence>
<dbReference type="GO" id="GO:0007165">
    <property type="term" value="P:signal transduction"/>
    <property type="evidence" value="ECO:0007669"/>
    <property type="project" value="InterPro"/>
</dbReference>
<evidence type="ECO:0000313" key="7">
    <source>
        <dbReference type="Proteomes" id="UP000093000"/>
    </source>
</evidence>
<reference evidence="6 7" key="1">
    <citation type="submission" date="2016-03" db="EMBL/GenBank/DDBJ databases">
        <title>Choanephora cucurbitarum.</title>
        <authorList>
            <person name="Min B."/>
            <person name="Park H."/>
            <person name="Park J.-H."/>
            <person name="Shin H.-D."/>
            <person name="Choi I.-G."/>
        </authorList>
    </citation>
    <scope>NUCLEOTIDE SEQUENCE [LARGE SCALE GENOMIC DNA]</scope>
    <source>
        <strain evidence="6 7">KUS-F28377</strain>
    </source>
</reference>
<feature type="region of interest" description="Disordered" evidence="3">
    <location>
        <begin position="1"/>
        <end position="32"/>
    </location>
</feature>
<dbReference type="InterPro" id="IPR008936">
    <property type="entry name" value="Rho_GTPase_activation_prot"/>
</dbReference>
<dbReference type="OrthoDB" id="79452at2759"/>
<sequence length="569" mass="64490">MLTVEENAPQTFPDSNISDNSMDMASSPKPLTTTLTEADSEVTGKLVEVEGGFQCLLDKVKQDMQATKDVITFLEKRAAIEKEYGKQLMKLSQSMHETYEKAHTKKSSYGTVWTRFLKVHETIGEQRVKFAGDISEVADDLQIVYKDTEKNRKASKEQGNRHDKNRLDSEIALEKSKVKYESLSEEWEKAILTKNTNESEYMPKKSGLFKSNKTPAQLQKIVDDSCAKANQAQTVYKNQLNTTNITRQGYFQTQLPSDIAHLKSVSDECCGATRYQLARYSYFFEVAVTADGNALDNDQGTGLRSLCEKINYDQDMAIIVNEFGADAPRLKKADIPYKEFPMSQVALSILRPNPVFSVDLTKLMQRDGHEVPLFLTKCVEAIESSGLKTEGLYRVSGTGTHIQRLKNSFDRDCAAVDLSTDEGTADINNVTSLLKLWFRELPDPLFPRSSYQHFMNAAKIENERMRVLGLHTIINDLPDAHYATLKYLMCHLDKVQKYQEFNKMTTGNLSTIFGITLMGGETSSNQSSISSQEQCLQQEEQRLADTHWHVRVVKTILENYRLIFEPDEE</sequence>
<dbReference type="PANTHER" id="PTHR23176">
    <property type="entry name" value="RHO/RAC/CDC GTPASE-ACTIVATING PROTEIN"/>
    <property type="match status" value="1"/>
</dbReference>
<dbReference type="PROSITE" id="PS51741">
    <property type="entry name" value="F_BAR"/>
    <property type="match status" value="1"/>
</dbReference>
<dbReference type="InterPro" id="IPR000198">
    <property type="entry name" value="RhoGAP_dom"/>
</dbReference>
<evidence type="ECO:0000256" key="3">
    <source>
        <dbReference type="SAM" id="MobiDB-lite"/>
    </source>
</evidence>
<proteinExistence type="predicted"/>
<dbReference type="SMART" id="SM00324">
    <property type="entry name" value="RhoGAP"/>
    <property type="match status" value="1"/>
</dbReference>
<dbReference type="InterPro" id="IPR031160">
    <property type="entry name" value="F_BAR_dom"/>
</dbReference>
<dbReference type="InterPro" id="IPR001060">
    <property type="entry name" value="FCH_dom"/>
</dbReference>
<dbReference type="GO" id="GO:0005096">
    <property type="term" value="F:GTPase activator activity"/>
    <property type="evidence" value="ECO:0007669"/>
    <property type="project" value="UniProtKB-KW"/>
</dbReference>
<dbReference type="InParanoid" id="A0A1C7N2G3"/>
<evidence type="ECO:0000259" key="4">
    <source>
        <dbReference type="PROSITE" id="PS50238"/>
    </source>
</evidence>
<gene>
    <name evidence="6" type="primary">Chn2_1</name>
    <name evidence="6" type="ORF">A0J61_08758</name>
</gene>
<feature type="compositionally biased region" description="Polar residues" evidence="3">
    <location>
        <begin position="8"/>
        <end position="32"/>
    </location>
</feature>
<feature type="domain" description="F-BAR" evidence="5">
    <location>
        <begin position="40"/>
        <end position="315"/>
    </location>
</feature>
<dbReference type="PROSITE" id="PS50238">
    <property type="entry name" value="RHOGAP"/>
    <property type="match status" value="1"/>
</dbReference>
<dbReference type="InterPro" id="IPR050729">
    <property type="entry name" value="Rho-GAP"/>
</dbReference>
<accession>A0A1C7N2G3</accession>
<keyword evidence="1" id="KW-0343">GTPase activation</keyword>
<feature type="domain" description="Rho-GAP" evidence="4">
    <location>
        <begin position="358"/>
        <end position="564"/>
    </location>
</feature>
<dbReference type="AlphaFoldDB" id="A0A1C7N2G3"/>